<evidence type="ECO:0000259" key="4">
    <source>
        <dbReference type="PROSITE" id="PS01186"/>
    </source>
</evidence>
<dbReference type="PROSITE" id="PS00022">
    <property type="entry name" value="EGF_1"/>
    <property type="match status" value="1"/>
</dbReference>
<proteinExistence type="predicted"/>
<feature type="compositionally biased region" description="Acidic residues" evidence="1">
    <location>
        <begin position="17"/>
        <end position="38"/>
    </location>
</feature>
<dbReference type="SMART" id="SM00181">
    <property type="entry name" value="EGF"/>
    <property type="match status" value="2"/>
</dbReference>
<dbReference type="Gene3D" id="2.60.40.1510">
    <property type="entry name" value="ntegrin, alpha v. Chain A, domain 3"/>
    <property type="match status" value="1"/>
</dbReference>
<keyword evidence="2" id="KW-1133">Transmembrane helix</keyword>
<feature type="compositionally biased region" description="Polar residues" evidence="1">
    <location>
        <begin position="1"/>
        <end position="13"/>
    </location>
</feature>
<dbReference type="SUPFAM" id="SSF50969">
    <property type="entry name" value="YVTN repeat-like/Quinoprotein amine dehydrogenase"/>
    <property type="match status" value="1"/>
</dbReference>
<organism evidence="5 6">
    <name type="scientific">Seminavis robusta</name>
    <dbReference type="NCBI Taxonomy" id="568900"/>
    <lineage>
        <taxon>Eukaryota</taxon>
        <taxon>Sar</taxon>
        <taxon>Stramenopiles</taxon>
        <taxon>Ochrophyta</taxon>
        <taxon>Bacillariophyta</taxon>
        <taxon>Bacillariophyceae</taxon>
        <taxon>Bacillariophycidae</taxon>
        <taxon>Naviculales</taxon>
        <taxon>Naviculaceae</taxon>
        <taxon>Seminavis</taxon>
    </lineage>
</organism>
<dbReference type="PROSITE" id="PS01186">
    <property type="entry name" value="EGF_2"/>
    <property type="match status" value="1"/>
</dbReference>
<accession>A0A9N8DV21</accession>
<dbReference type="Proteomes" id="UP001153069">
    <property type="component" value="Unassembled WGS sequence"/>
</dbReference>
<feature type="transmembrane region" description="Helical" evidence="2">
    <location>
        <begin position="352"/>
        <end position="377"/>
    </location>
</feature>
<dbReference type="GO" id="GO:0005112">
    <property type="term" value="F:Notch binding"/>
    <property type="evidence" value="ECO:0007669"/>
    <property type="project" value="TreeGrafter"/>
</dbReference>
<feature type="region of interest" description="Disordered" evidence="1">
    <location>
        <begin position="131"/>
        <end position="174"/>
    </location>
</feature>
<evidence type="ECO:0000256" key="1">
    <source>
        <dbReference type="SAM" id="MobiDB-lite"/>
    </source>
</evidence>
<feature type="domain" description="EGF-like" evidence="3 4">
    <location>
        <begin position="611"/>
        <end position="622"/>
    </location>
</feature>
<keyword evidence="2" id="KW-0472">Membrane</keyword>
<evidence type="ECO:0000313" key="6">
    <source>
        <dbReference type="Proteomes" id="UP001153069"/>
    </source>
</evidence>
<feature type="compositionally biased region" description="Basic and acidic residues" evidence="1">
    <location>
        <begin position="146"/>
        <end position="168"/>
    </location>
</feature>
<dbReference type="InterPro" id="IPR011044">
    <property type="entry name" value="Quino_amine_DH_bsu"/>
</dbReference>
<keyword evidence="2" id="KW-0812">Transmembrane</keyword>
<gene>
    <name evidence="5" type="ORF">SEMRO_381_G130810.1</name>
</gene>
<dbReference type="OrthoDB" id="112528at2759"/>
<dbReference type="PANTHER" id="PTHR24044:SF502">
    <property type="entry name" value="ANTERIOR PHARYNX IN EXCESS PROTEIN 1-RELATED"/>
    <property type="match status" value="1"/>
</dbReference>
<dbReference type="EMBL" id="CAICTM010000380">
    <property type="protein sequence ID" value="CAB9509241.1"/>
    <property type="molecule type" value="Genomic_DNA"/>
</dbReference>
<comment type="caution">
    <text evidence="5">The sequence shown here is derived from an EMBL/GenBank/DDBJ whole genome shotgun (WGS) entry which is preliminary data.</text>
</comment>
<feature type="region of interest" description="Disordered" evidence="1">
    <location>
        <begin position="1"/>
        <end position="92"/>
    </location>
</feature>
<feature type="transmembrane region" description="Helical" evidence="2">
    <location>
        <begin position="434"/>
        <end position="456"/>
    </location>
</feature>
<feature type="transmembrane region" description="Helical" evidence="2">
    <location>
        <begin position="245"/>
        <end position="277"/>
    </location>
</feature>
<sequence>MRRPPSRTTSKESTVVDVDEVAEDYQLDDDDDDDDDDGLPPPLKRMTVDTVPESDGGSFAVRNSGRVDGSNGVVNEDDEDIVPPLFSMKGVNGTKDIKTVDVEMDVSGIDVDGMMSDAESGALVEKALNADETALLSPTSTAGTEEPPKEKRISEDRKVKNHERRSLLNDDCEGDESTDYFEELGYQGRSSDFSKEMQRAANRYSGDMDESHYRLKQRLSMMERMQSKFLNQDESKEKLLPQDTFSFIIIAETCTIPFIISLTIFVLQLTIFILVLLDLAAQGEPGNIFGVPANVSGQLRATQFIAVLVAVLTQGDLRVALTLARDGFTKEFHAAFRHTAEWKFRLAVVTRAASGTIGLVVVFVLIITSSSVVGLLLDFTAVEFVSSIDELCFFLAKQGFLGTGCKHYSAIVACDLYKVAPESRQGFLRKSWKTVSLFLILSVFLAGWISIVIFQLDGHYMCNTIMVNMGDDFVPALGAFNGLYDIKFPKGYVPFKERRAIFVERRSQEVNVPGRGIFGYCDDIKAWTFRWEFTDGTENVETDFCEWVARSSETDTFDITETVSQPWLVRDQTQREVVLDPFRLFCFDCENEGEDDSDDCGGKGTCNSAVCECQDGWYGLRCEFLSPCSELAIDARTEDFASTRDWSSDYQSIELNSGSLAEAYYRPVYVHEYSNGAYDVVMFTGRRWALTSSEFLPRKGRVADDSVSGGQGTGSDIANFFKYYYHGYRGYFDGDYSVAFLSDFMDTTTHFDASTPVAFSWYRAVSEERTHALENQGLGQEVESEFLCSGCDIESNPCLYDGECIAGVCQCSLDSFGELCEIPPVRNGHCDNFFNTPEFKMDGGDCCESTCESTDQYICGAEEQGYVSTGYFNCKLATDKWRAYPLKGDAGSFSGFALDLSMRSMAVSELLQDRVRIYDKVGSSWVLRDTLTGNPGTRFGTNLVLSSGPYNVVSNPSFKSPLTLAVIDGFRTLRIYKCNKDGCITTQEFPMVMDVAVSDDGSVLATSDFVQNQPPGAISVYEEDQNGVFQLRADVNVTRNDVIANLLALDLNGDGSKLVVHSQLTEFDALINFELVTDEYVGIMSWDGASGRYENETEFRFESPLNTLHFPLSLGISQDGNVLAYGFPECDGTQLHIKEVNEEQGWLARPAPSFDRTNCVDNERPNRNNGLAISGNGDRIAFRVGTNVSYFQWEPEGWNRIGDPFPLTHYPVSMSSDGTELAIGSPEDDIGGVTGVYSLPGRKVCPSDMSLLRVSLTIDRLPQDVTWNILNNSTGETLFEQGPYPPDYAFATVVEEKCIASDSCYVFSIYNKRNRGLQAPGQYAVFLDGENVASGSFSGLFERKEFGNCISCPDGTQKFSMMMLACGVMDWAVLQLINRGESNSTVLQYGNTLDKATTNTVYQTCFEHDVGRDCPSTFQVKYDACLDPTECYGVNVFSKQRHTAYLELAFGEERVKAKESAVCNGETFTIGQEDKCFQEEDWINGDGGRRLQSFLATFGRVAS</sequence>
<protein>
    <recommendedName>
        <fullName evidence="3 4">EGF-like domain-containing protein</fullName>
    </recommendedName>
</protein>
<dbReference type="PANTHER" id="PTHR24044">
    <property type="entry name" value="NOTCH LIGAND FAMILY MEMBER"/>
    <property type="match status" value="1"/>
</dbReference>
<dbReference type="InterPro" id="IPR050906">
    <property type="entry name" value="Notch_signaling"/>
</dbReference>
<reference evidence="5" key="1">
    <citation type="submission" date="2020-06" db="EMBL/GenBank/DDBJ databases">
        <authorList>
            <consortium name="Plant Systems Biology data submission"/>
        </authorList>
    </citation>
    <scope>NUCLEOTIDE SEQUENCE</scope>
    <source>
        <strain evidence="5">D6</strain>
    </source>
</reference>
<keyword evidence="6" id="KW-1185">Reference proteome</keyword>
<name>A0A9N8DV21_9STRA</name>
<evidence type="ECO:0000313" key="5">
    <source>
        <dbReference type="EMBL" id="CAB9509241.1"/>
    </source>
</evidence>
<evidence type="ECO:0000256" key="2">
    <source>
        <dbReference type="SAM" id="Phobius"/>
    </source>
</evidence>
<evidence type="ECO:0000259" key="3">
    <source>
        <dbReference type="PROSITE" id="PS00022"/>
    </source>
</evidence>
<dbReference type="InterPro" id="IPR000742">
    <property type="entry name" value="EGF"/>
</dbReference>